<protein>
    <submittedName>
        <fullName evidence="2">Uncharacterized protein</fullName>
    </submittedName>
</protein>
<feature type="compositionally biased region" description="Basic and acidic residues" evidence="1">
    <location>
        <begin position="323"/>
        <end position="342"/>
    </location>
</feature>
<sequence>MAVGDIITSDGKILTIEDLQKIAVEVEKLISSNSKDPGEWEEVKSLSGITSLPVLQSLGASYKLVRVAVEILKGVDGHDVEFQVDADRTAIQWRKVSVSGGEPSEWKTLIQLSYLKGDAGETPEFRKGDTGLEWKYKSEEDTAWRSLIAIDDLRWHFTDLTKDQIAELWHELPDDVLTEFQAPALEAAEVANAGADRANAAAEATEQTNVEVCEQEAERIKAEAARIEAEIERVAAEQERSTSEIARKNSETKRTEAEALRRSNESERQTAETERKESETVRKEAETIRKTSESERNTSENLRKEAETARIESESSRVQVEASRVRAEQTRTETEVERTKAESIRKESESVRVEAESLRTLSEEQRIKAEAVREAAEIVRGVSEEEREAAEVVRQNQEEIRQSQETKRETSTEISIQKANEAADRANTAAEAAEGIVSGIRPDWLSGKESPNYIKNKPEIPTLEAIPDENTLSYVNTDGTTINFRIGDDVRVAEDGEYVFYRLYDLAGGKASWQESGSGTALPGNVYLTGANYYNESVRTIKQGYLSNE</sequence>
<feature type="region of interest" description="Disordered" evidence="1">
    <location>
        <begin position="394"/>
        <end position="421"/>
    </location>
</feature>
<evidence type="ECO:0000313" key="3">
    <source>
        <dbReference type="Proteomes" id="UP000285173"/>
    </source>
</evidence>
<dbReference type="Proteomes" id="UP000285173">
    <property type="component" value="Unassembled WGS sequence"/>
</dbReference>
<dbReference type="AlphaFoldDB" id="A0A413NKQ3"/>
<feature type="compositionally biased region" description="Basic and acidic residues" evidence="1">
    <location>
        <begin position="235"/>
        <end position="315"/>
    </location>
</feature>
<accession>A0A413NKQ3</accession>
<evidence type="ECO:0000313" key="2">
    <source>
        <dbReference type="EMBL" id="RGZ49129.1"/>
    </source>
</evidence>
<feature type="compositionally biased region" description="Basic and acidic residues" evidence="1">
    <location>
        <begin position="396"/>
        <end position="411"/>
    </location>
</feature>
<gene>
    <name evidence="2" type="ORF">DW986_07195</name>
</gene>
<dbReference type="EMBL" id="QSEF01000008">
    <property type="protein sequence ID" value="RGZ49129.1"/>
    <property type="molecule type" value="Genomic_DNA"/>
</dbReference>
<evidence type="ECO:0000256" key="1">
    <source>
        <dbReference type="SAM" id="MobiDB-lite"/>
    </source>
</evidence>
<comment type="caution">
    <text evidence="2">The sequence shown here is derived from an EMBL/GenBank/DDBJ whole genome shotgun (WGS) entry which is preliminary data.</text>
</comment>
<reference evidence="2 3" key="1">
    <citation type="submission" date="2018-08" db="EMBL/GenBank/DDBJ databases">
        <title>A genome reference for cultivated species of the human gut microbiota.</title>
        <authorList>
            <person name="Zou Y."/>
            <person name="Xue W."/>
            <person name="Luo G."/>
        </authorList>
    </citation>
    <scope>NUCLEOTIDE SEQUENCE [LARGE SCALE GENOMIC DNA]</scope>
    <source>
        <strain evidence="2 3">AM50-15</strain>
    </source>
</reference>
<proteinExistence type="predicted"/>
<feature type="region of interest" description="Disordered" evidence="1">
    <location>
        <begin position="235"/>
        <end position="342"/>
    </location>
</feature>
<name>A0A413NKQ3_9BACT</name>
<organism evidence="2 3">
    <name type="scientific">Parabacteroides merdae</name>
    <dbReference type="NCBI Taxonomy" id="46503"/>
    <lineage>
        <taxon>Bacteria</taxon>
        <taxon>Pseudomonadati</taxon>
        <taxon>Bacteroidota</taxon>
        <taxon>Bacteroidia</taxon>
        <taxon>Bacteroidales</taxon>
        <taxon>Tannerellaceae</taxon>
        <taxon>Parabacteroides</taxon>
    </lineage>
</organism>